<feature type="chain" id="PRO_5035216507" evidence="6">
    <location>
        <begin position="22"/>
        <end position="498"/>
    </location>
</feature>
<comment type="caution">
    <text evidence="9">The sequence shown here is derived from an EMBL/GenBank/DDBJ whole genome shotgun (WGS) entry which is preliminary data.</text>
</comment>
<name>A0A8J7FR94_9FLAO</name>
<evidence type="ECO:0000259" key="8">
    <source>
        <dbReference type="Pfam" id="PF14322"/>
    </source>
</evidence>
<feature type="domain" description="RagB/SusD" evidence="7">
    <location>
        <begin position="340"/>
        <end position="498"/>
    </location>
</feature>
<dbReference type="GO" id="GO:0009279">
    <property type="term" value="C:cell outer membrane"/>
    <property type="evidence" value="ECO:0007669"/>
    <property type="project" value="UniProtKB-SubCell"/>
</dbReference>
<evidence type="ECO:0000256" key="1">
    <source>
        <dbReference type="ARBA" id="ARBA00004442"/>
    </source>
</evidence>
<evidence type="ECO:0000313" key="10">
    <source>
        <dbReference type="Proteomes" id="UP000608754"/>
    </source>
</evidence>
<evidence type="ECO:0000256" key="2">
    <source>
        <dbReference type="ARBA" id="ARBA00006275"/>
    </source>
</evidence>
<dbReference type="Pfam" id="PF14322">
    <property type="entry name" value="SusD-like_3"/>
    <property type="match status" value="1"/>
</dbReference>
<dbReference type="InterPro" id="IPR011990">
    <property type="entry name" value="TPR-like_helical_dom_sf"/>
</dbReference>
<feature type="domain" description="SusD-like N-terminal" evidence="8">
    <location>
        <begin position="90"/>
        <end position="234"/>
    </location>
</feature>
<evidence type="ECO:0000256" key="4">
    <source>
        <dbReference type="ARBA" id="ARBA00023136"/>
    </source>
</evidence>
<dbReference type="InterPro" id="IPR012944">
    <property type="entry name" value="SusD_RagB_dom"/>
</dbReference>
<dbReference type="EMBL" id="JADGIK010000003">
    <property type="protein sequence ID" value="MBF0596983.1"/>
    <property type="molecule type" value="Genomic_DNA"/>
</dbReference>
<evidence type="ECO:0000256" key="3">
    <source>
        <dbReference type="ARBA" id="ARBA00022729"/>
    </source>
</evidence>
<organism evidence="9 10">
    <name type="scientific">Faecalibacter rhinopitheci</name>
    <dbReference type="NCBI Taxonomy" id="2779678"/>
    <lineage>
        <taxon>Bacteria</taxon>
        <taxon>Pseudomonadati</taxon>
        <taxon>Bacteroidota</taxon>
        <taxon>Flavobacteriia</taxon>
        <taxon>Flavobacteriales</taxon>
        <taxon>Weeksellaceae</taxon>
        <taxon>Faecalibacter</taxon>
    </lineage>
</organism>
<keyword evidence="4" id="KW-0472">Membrane</keyword>
<proteinExistence type="inferred from homology"/>
<dbReference type="CDD" id="cd08977">
    <property type="entry name" value="SusD"/>
    <property type="match status" value="1"/>
</dbReference>
<keyword evidence="3 6" id="KW-0732">Signal</keyword>
<gene>
    <name evidence="9" type="ORF">IM532_05920</name>
</gene>
<feature type="signal peptide" evidence="6">
    <location>
        <begin position="1"/>
        <end position="21"/>
    </location>
</feature>
<evidence type="ECO:0000313" key="9">
    <source>
        <dbReference type="EMBL" id="MBF0596983.1"/>
    </source>
</evidence>
<dbReference type="Gene3D" id="1.25.40.390">
    <property type="match status" value="1"/>
</dbReference>
<dbReference type="Gene3D" id="2.20.20.130">
    <property type="match status" value="1"/>
</dbReference>
<dbReference type="Proteomes" id="UP000608754">
    <property type="component" value="Unassembled WGS sequence"/>
</dbReference>
<dbReference type="RefSeq" id="WP_194182531.1">
    <property type="nucleotide sequence ID" value="NZ_JADGIK010000003.1"/>
</dbReference>
<dbReference type="SUPFAM" id="SSF48452">
    <property type="entry name" value="TPR-like"/>
    <property type="match status" value="1"/>
</dbReference>
<dbReference type="AlphaFoldDB" id="A0A8J7FR94"/>
<accession>A0A8J7FR94</accession>
<evidence type="ECO:0000256" key="6">
    <source>
        <dbReference type="SAM" id="SignalP"/>
    </source>
</evidence>
<keyword evidence="5" id="KW-0998">Cell outer membrane</keyword>
<protein>
    <submittedName>
        <fullName evidence="9">RagB/SusD family nutrient uptake outer membrane protein</fullName>
    </submittedName>
</protein>
<dbReference type="Gene3D" id="1.25.40.900">
    <property type="match status" value="1"/>
</dbReference>
<sequence>MKKFKITFIALSLLLSFNSCSDDDIMQDSPTGTAVENFYQTQEDFSRAILGVYQGFKQAGYYAASNGSSDINVLGDILADDVIFNTNGRQANRLASTTWEYDGNMTPTSKYNSSYNIIMRANLLLSKIDNLPEGTFKNQIKGEALAVRALVHLEVARTYAKIPTQSANALTSQGIPYVDYYDPFALPAREENIQVVYTKIIKDFNDALANLNTSSTPGRISKSTVQALLARTYLYLGDYAKVIEFASPVVDQVKPVAKAELQNLWLGKNSTGVLFEIPFVLTNDPAIGVSYSQGVTDATINMEYSVDKRFYELFNQSTEPERIAANFKIFNPANASGKATIAVNKYIQGNPATNIPGVNNGRYLRVEETILDLAEAQYLSGNQAGALATLDILRSNRYSTFTGGETGTALIEAILLERRKELAFETGDRWFTLKRLQNVNVPAAYKQGVVRSGNGFYADGSGSVPAGQVLSPSSYKWQLPIDQGTINRNPNMTQTADY</sequence>
<keyword evidence="10" id="KW-1185">Reference proteome</keyword>
<evidence type="ECO:0000259" key="7">
    <source>
        <dbReference type="Pfam" id="PF07980"/>
    </source>
</evidence>
<comment type="similarity">
    <text evidence="2">Belongs to the SusD family.</text>
</comment>
<dbReference type="Pfam" id="PF07980">
    <property type="entry name" value="SusD_RagB"/>
    <property type="match status" value="1"/>
</dbReference>
<comment type="subcellular location">
    <subcellularLocation>
        <location evidence="1">Cell outer membrane</location>
    </subcellularLocation>
</comment>
<dbReference type="InterPro" id="IPR033985">
    <property type="entry name" value="SusD-like_N"/>
</dbReference>
<evidence type="ECO:0000256" key="5">
    <source>
        <dbReference type="ARBA" id="ARBA00023237"/>
    </source>
</evidence>
<reference evidence="9" key="1">
    <citation type="submission" date="2020-10" db="EMBL/GenBank/DDBJ databases">
        <authorList>
            <person name="Lu T."/>
            <person name="Wang Q."/>
            <person name="Han X."/>
        </authorList>
    </citation>
    <scope>NUCLEOTIDE SEQUENCE</scope>
    <source>
        <strain evidence="9">WQ 117</strain>
    </source>
</reference>